<keyword evidence="2" id="KW-1185">Reference proteome</keyword>
<name>A0ACB7WW70_DIOAL</name>
<proteinExistence type="predicted"/>
<organism evidence="1 2">
    <name type="scientific">Dioscorea alata</name>
    <name type="common">Purple yam</name>
    <dbReference type="NCBI Taxonomy" id="55571"/>
    <lineage>
        <taxon>Eukaryota</taxon>
        <taxon>Viridiplantae</taxon>
        <taxon>Streptophyta</taxon>
        <taxon>Embryophyta</taxon>
        <taxon>Tracheophyta</taxon>
        <taxon>Spermatophyta</taxon>
        <taxon>Magnoliopsida</taxon>
        <taxon>Liliopsida</taxon>
        <taxon>Dioscoreales</taxon>
        <taxon>Dioscoreaceae</taxon>
        <taxon>Dioscorea</taxon>
    </lineage>
</organism>
<accession>A0ACB7WW70</accession>
<protein>
    <submittedName>
        <fullName evidence="1">Uncharacterized protein</fullName>
    </submittedName>
</protein>
<dbReference type="EMBL" id="CM037011">
    <property type="protein sequence ID" value="KAH7692782.1"/>
    <property type="molecule type" value="Genomic_DNA"/>
</dbReference>
<dbReference type="Proteomes" id="UP000827976">
    <property type="component" value="Chromosome 1"/>
</dbReference>
<sequence length="292" mass="31302">MGGGSTLRTAGRPVAPGMSAPAMGASPAKPPGLVSFSPSSSSSSSPPLAAAATPATSSHHHSPIDGEEEQHKLGISRGFIFGPAPSVKEAEDAISILEQMVAPLTLSQVLGDRFVHNLDEEDRVGQIPPSIELLNQRIYGSPSSPSQHLHSPNASKVLDAFRLLKSNPSVQRMVVSLSSDENVWNAVMNNELVQKLRTSLGSDDRLHAVKTSITNKSSEGSDIVGMILGWIYECTKMKIVEIIGNIMNLMSVIFHSSVKEKNFETADDLLRSSLMLAVMVFIIVIVTRIQRA</sequence>
<evidence type="ECO:0000313" key="2">
    <source>
        <dbReference type="Proteomes" id="UP000827976"/>
    </source>
</evidence>
<gene>
    <name evidence="1" type="ORF">IHE45_01G088700</name>
</gene>
<reference evidence="2" key="1">
    <citation type="journal article" date="2022" name="Nat. Commun.">
        <title>Chromosome evolution and the genetic basis of agronomically important traits in greater yam.</title>
        <authorList>
            <person name="Bredeson J.V."/>
            <person name="Lyons J.B."/>
            <person name="Oniyinde I.O."/>
            <person name="Okereke N.R."/>
            <person name="Kolade O."/>
            <person name="Nnabue I."/>
            <person name="Nwadili C.O."/>
            <person name="Hribova E."/>
            <person name="Parker M."/>
            <person name="Nwogha J."/>
            <person name="Shu S."/>
            <person name="Carlson J."/>
            <person name="Kariba R."/>
            <person name="Muthemba S."/>
            <person name="Knop K."/>
            <person name="Barton G.J."/>
            <person name="Sherwood A.V."/>
            <person name="Lopez-Montes A."/>
            <person name="Asiedu R."/>
            <person name="Jamnadass R."/>
            <person name="Muchugi A."/>
            <person name="Goodstein D."/>
            <person name="Egesi C.N."/>
            <person name="Featherston J."/>
            <person name="Asfaw A."/>
            <person name="Simpson G.G."/>
            <person name="Dolezel J."/>
            <person name="Hendre P.S."/>
            <person name="Van Deynze A."/>
            <person name="Kumar P.L."/>
            <person name="Obidiegwu J.E."/>
            <person name="Bhattacharjee R."/>
            <person name="Rokhsar D.S."/>
        </authorList>
    </citation>
    <scope>NUCLEOTIDE SEQUENCE [LARGE SCALE GENOMIC DNA]</scope>
    <source>
        <strain evidence="2">cv. TDa95/00328</strain>
    </source>
</reference>
<evidence type="ECO:0000313" key="1">
    <source>
        <dbReference type="EMBL" id="KAH7692782.1"/>
    </source>
</evidence>
<comment type="caution">
    <text evidence="1">The sequence shown here is derived from an EMBL/GenBank/DDBJ whole genome shotgun (WGS) entry which is preliminary data.</text>
</comment>